<dbReference type="Proteomes" id="UP001151088">
    <property type="component" value="Unassembled WGS sequence"/>
</dbReference>
<keyword evidence="1" id="KW-1133">Transmembrane helix</keyword>
<dbReference type="EMBL" id="JANTHZ010000005">
    <property type="protein sequence ID" value="MCS0496006.1"/>
    <property type="molecule type" value="Genomic_DNA"/>
</dbReference>
<proteinExistence type="predicted"/>
<sequence>MIERLMALLAFLVLAGFLSILVIWVPRVDLGAWVLLTLVCAGYDMIDSHRGQGTS</sequence>
<keyword evidence="1" id="KW-0812">Transmembrane</keyword>
<name>A0A9X2PFI4_9HYPH</name>
<reference evidence="2" key="1">
    <citation type="submission" date="2022-08" db="EMBL/GenBank/DDBJ databases">
        <authorList>
            <person name="Li F."/>
        </authorList>
    </citation>
    <scope>NUCLEOTIDE SEQUENCE</scope>
    <source>
        <strain evidence="2">MQZ15Z-1</strain>
    </source>
</reference>
<dbReference type="RefSeq" id="WP_258733170.1">
    <property type="nucleotide sequence ID" value="NZ_JANTHZ010000005.1"/>
</dbReference>
<organism evidence="2 3">
    <name type="scientific">Ancylobacter mangrovi</name>
    <dbReference type="NCBI Taxonomy" id="2972472"/>
    <lineage>
        <taxon>Bacteria</taxon>
        <taxon>Pseudomonadati</taxon>
        <taxon>Pseudomonadota</taxon>
        <taxon>Alphaproteobacteria</taxon>
        <taxon>Hyphomicrobiales</taxon>
        <taxon>Xanthobacteraceae</taxon>
        <taxon>Ancylobacter</taxon>
    </lineage>
</organism>
<evidence type="ECO:0000313" key="3">
    <source>
        <dbReference type="Proteomes" id="UP001151088"/>
    </source>
</evidence>
<protein>
    <submittedName>
        <fullName evidence="2">Uncharacterized protein</fullName>
    </submittedName>
</protein>
<accession>A0A9X2PFI4</accession>
<dbReference type="AlphaFoldDB" id="A0A9X2PFI4"/>
<evidence type="ECO:0000313" key="2">
    <source>
        <dbReference type="EMBL" id="MCS0496006.1"/>
    </source>
</evidence>
<evidence type="ECO:0000256" key="1">
    <source>
        <dbReference type="SAM" id="Phobius"/>
    </source>
</evidence>
<gene>
    <name evidence="2" type="ORF">NVS89_12940</name>
</gene>
<keyword evidence="3" id="KW-1185">Reference proteome</keyword>
<keyword evidence="1" id="KW-0472">Membrane</keyword>
<comment type="caution">
    <text evidence="2">The sequence shown here is derived from an EMBL/GenBank/DDBJ whole genome shotgun (WGS) entry which is preliminary data.</text>
</comment>
<feature type="transmembrane region" description="Helical" evidence="1">
    <location>
        <begin position="7"/>
        <end position="24"/>
    </location>
</feature>